<proteinExistence type="predicted"/>
<accession>A0A1X2M1A9</accession>
<dbReference type="STRING" id="1430326.B8W66_02355"/>
<reference evidence="4 5" key="1">
    <citation type="submission" date="2017-04" db="EMBL/GenBank/DDBJ databases">
        <title>The new phylogeny of genus Mycobacterium.</title>
        <authorList>
            <person name="Tortoli E."/>
            <person name="Trovato A."/>
            <person name="Cirillo D.M."/>
        </authorList>
    </citation>
    <scope>NUCLEOTIDE SEQUENCE [LARGE SCALE GENOMIC DNA]</scope>
    <source>
        <strain evidence="4 5">TBL 1200985</strain>
    </source>
</reference>
<sequence length="468" mass="47857">MPYLFALPEVMSAAATDVAAIGSLVATANQGVAGATTGVLAAAEDEVSTAIAALFSAHGQSYQAVSAQVAAFHQRFVQALTGAAGVYTAAEVGNAALLEGGFAGAIGNGLAFVQQEIQQTPTTLATGFTRLTNTAFTEIFGAPAAGPFPATQEGTFTGTPSLVTRLETAALWPVKPLLSLSGLETQLAVPGNPLLSLIASDIPPISWIVGNSPPPLLNLLLGQTVQYTAYDGMSVVQITPISPTGEHVVAIHGGGFVLPPSFLHWINYSVMAHQTGATVQVPIYPLVQEGGTAGIVVPQMAGLISAQIAQHGASNVSVIGDSAGGNLALAAVQHMVGQGNPVPESMVLLSPWLDVGMTNPNIALVADPLLPVGPAQQIGKVWAGDLAVTDPLVSPLYGSLSGLPPTYVYAGNLDILAPDVFVLQQAAVDQGAPISFVLANGQIHDWVLLTLDGLRYLPQINQQLGIAA</sequence>
<dbReference type="Pfam" id="PF07859">
    <property type="entry name" value="Abhydrolase_3"/>
    <property type="match status" value="1"/>
</dbReference>
<dbReference type="PANTHER" id="PTHR48081">
    <property type="entry name" value="AB HYDROLASE SUPERFAMILY PROTEIN C4A8.06C"/>
    <property type="match status" value="1"/>
</dbReference>
<dbReference type="PANTHER" id="PTHR48081:SF8">
    <property type="entry name" value="ALPHA_BETA HYDROLASE FOLD-3 DOMAIN-CONTAINING PROTEIN-RELATED"/>
    <property type="match status" value="1"/>
</dbReference>
<evidence type="ECO:0000259" key="3">
    <source>
        <dbReference type="Pfam" id="PF07859"/>
    </source>
</evidence>
<dbReference type="SUPFAM" id="SSF53474">
    <property type="entry name" value="alpha/beta-Hydrolases"/>
    <property type="match status" value="1"/>
</dbReference>
<evidence type="ECO:0000313" key="5">
    <source>
        <dbReference type="Proteomes" id="UP000193247"/>
    </source>
</evidence>
<keyword evidence="5" id="KW-1185">Reference proteome</keyword>
<evidence type="ECO:0000313" key="4">
    <source>
        <dbReference type="EMBL" id="OSC43336.1"/>
    </source>
</evidence>
<protein>
    <submittedName>
        <fullName evidence="4">Lipase</fullName>
    </submittedName>
</protein>
<feature type="domain" description="Alpha/beta hydrolase fold-3" evidence="3">
    <location>
        <begin position="248"/>
        <end position="447"/>
    </location>
</feature>
<dbReference type="InterPro" id="IPR029058">
    <property type="entry name" value="AB_hydrolase_fold"/>
</dbReference>
<dbReference type="InterPro" id="IPR038332">
    <property type="entry name" value="PPE_sf"/>
</dbReference>
<keyword evidence="1" id="KW-0378">Hydrolase</keyword>
<dbReference type="AlphaFoldDB" id="A0A1X2M1A9"/>
<dbReference type="EMBL" id="NCXP01000001">
    <property type="protein sequence ID" value="OSC43336.1"/>
    <property type="molecule type" value="Genomic_DNA"/>
</dbReference>
<dbReference type="GO" id="GO:0016787">
    <property type="term" value="F:hydrolase activity"/>
    <property type="evidence" value="ECO:0007669"/>
    <property type="project" value="UniProtKB-KW"/>
</dbReference>
<dbReference type="OrthoDB" id="9803828at2"/>
<dbReference type="SUPFAM" id="SSF140459">
    <property type="entry name" value="PE/PPE dimer-like"/>
    <property type="match status" value="1"/>
</dbReference>
<dbReference type="InterPro" id="IPR050300">
    <property type="entry name" value="GDXG_lipolytic_enzyme"/>
</dbReference>
<dbReference type="InterPro" id="IPR013094">
    <property type="entry name" value="AB_hydrolase_3"/>
</dbReference>
<dbReference type="Gene3D" id="3.40.50.1820">
    <property type="entry name" value="alpha/beta hydrolase"/>
    <property type="match status" value="1"/>
</dbReference>
<dbReference type="InterPro" id="IPR000084">
    <property type="entry name" value="PE-PGRS_N"/>
</dbReference>
<evidence type="ECO:0000259" key="2">
    <source>
        <dbReference type="Pfam" id="PF00934"/>
    </source>
</evidence>
<feature type="domain" description="PE" evidence="2">
    <location>
        <begin position="5"/>
        <end position="93"/>
    </location>
</feature>
<dbReference type="Gene3D" id="1.10.287.850">
    <property type="entry name" value="HP0062-like domain"/>
    <property type="match status" value="1"/>
</dbReference>
<evidence type="ECO:0000256" key="1">
    <source>
        <dbReference type="ARBA" id="ARBA00022801"/>
    </source>
</evidence>
<name>A0A1X2M1A9_9MYCO</name>
<dbReference type="Proteomes" id="UP000193247">
    <property type="component" value="Unassembled WGS sequence"/>
</dbReference>
<dbReference type="Pfam" id="PF00934">
    <property type="entry name" value="PE"/>
    <property type="match status" value="1"/>
</dbReference>
<organism evidence="4 5">
    <name type="scientific">Mycobacterium decipiens</name>
    <dbReference type="NCBI Taxonomy" id="1430326"/>
    <lineage>
        <taxon>Bacteria</taxon>
        <taxon>Bacillati</taxon>
        <taxon>Actinomycetota</taxon>
        <taxon>Actinomycetes</taxon>
        <taxon>Mycobacteriales</taxon>
        <taxon>Mycobacteriaceae</taxon>
        <taxon>Mycobacterium</taxon>
    </lineage>
</organism>
<comment type="caution">
    <text evidence="4">The sequence shown here is derived from an EMBL/GenBank/DDBJ whole genome shotgun (WGS) entry which is preliminary data.</text>
</comment>
<gene>
    <name evidence="4" type="ORF">B8W66_02355</name>
</gene>